<keyword evidence="1" id="KW-0812">Transmembrane</keyword>
<name>A0A1L7RBW2_9ACTO</name>
<organism evidence="2">
    <name type="scientific">Actinomyces succiniciruminis</name>
    <dbReference type="NCBI Taxonomy" id="1522002"/>
    <lineage>
        <taxon>Bacteria</taxon>
        <taxon>Bacillati</taxon>
        <taxon>Actinomycetota</taxon>
        <taxon>Actinomycetes</taxon>
        <taxon>Actinomycetales</taxon>
        <taxon>Actinomycetaceae</taxon>
        <taxon>Actinomyces</taxon>
    </lineage>
</organism>
<dbReference type="EMBL" id="LK995503">
    <property type="protein sequence ID" value="CED91395.1"/>
    <property type="molecule type" value="Genomic_DNA"/>
</dbReference>
<reference evidence="2" key="1">
    <citation type="submission" date="2014-07" db="EMBL/GenBank/DDBJ databases">
        <authorList>
            <person name="Zhang J.E."/>
            <person name="Yang H."/>
            <person name="Guo J."/>
            <person name="Deng Z."/>
            <person name="Luo H."/>
            <person name="Luo M."/>
            <person name="Zhao B."/>
        </authorList>
    </citation>
    <scope>NUCLEOTIDE SEQUENCE</scope>
    <source>
        <strain evidence="2">AM4</strain>
    </source>
</reference>
<sequence length="43" mass="4657">MTVLDFIGADANVASISKIILTIKSLVALHLIVIRQDLFSGMK</sequence>
<protein>
    <submittedName>
        <fullName evidence="2">Uncharacterized protein</fullName>
    </submittedName>
</protein>
<proteinExistence type="predicted"/>
<keyword evidence="1" id="KW-1133">Transmembrane helix</keyword>
<evidence type="ECO:0000313" key="2">
    <source>
        <dbReference type="EMBL" id="CED91395.1"/>
    </source>
</evidence>
<gene>
    <name evidence="2" type="ORF">AAM4_1563</name>
</gene>
<feature type="transmembrane region" description="Helical" evidence="1">
    <location>
        <begin position="12"/>
        <end position="34"/>
    </location>
</feature>
<dbReference type="AlphaFoldDB" id="A0A1L7RBW2"/>
<accession>A0A1L7RBW2</accession>
<keyword evidence="1" id="KW-0472">Membrane</keyword>
<evidence type="ECO:0000256" key="1">
    <source>
        <dbReference type="SAM" id="Phobius"/>
    </source>
</evidence>